<keyword evidence="7 8" id="KW-0407">Ion channel</keyword>
<feature type="domain" description="Potassium channel" evidence="11">
    <location>
        <begin position="20"/>
        <end position="85"/>
    </location>
</feature>
<dbReference type="KEGG" id="ehx:EMIHUDRAFT_235865"/>
<feature type="transmembrane region" description="Helical" evidence="10">
    <location>
        <begin position="39"/>
        <end position="58"/>
    </location>
</feature>
<evidence type="ECO:0000256" key="8">
    <source>
        <dbReference type="RuleBase" id="RU003857"/>
    </source>
</evidence>
<proteinExistence type="inferred from homology"/>
<dbReference type="PaxDb" id="2903-EOD27396"/>
<feature type="region of interest" description="Disordered" evidence="9">
    <location>
        <begin position="332"/>
        <end position="379"/>
    </location>
</feature>
<feature type="compositionally biased region" description="Gly residues" evidence="9">
    <location>
        <begin position="340"/>
        <end position="355"/>
    </location>
</feature>
<dbReference type="EnsemblProtists" id="EOD27396">
    <property type="protein sequence ID" value="EOD27396"/>
    <property type="gene ID" value="EMIHUDRAFT_235865"/>
</dbReference>
<feature type="transmembrane region" description="Helical" evidence="10">
    <location>
        <begin position="129"/>
        <end position="151"/>
    </location>
</feature>
<evidence type="ECO:0000256" key="2">
    <source>
        <dbReference type="ARBA" id="ARBA00022448"/>
    </source>
</evidence>
<dbReference type="PRINTS" id="PR01333">
    <property type="entry name" value="2POREKCHANEL"/>
</dbReference>
<dbReference type="GO" id="GO:0030322">
    <property type="term" value="P:stabilization of membrane potential"/>
    <property type="evidence" value="ECO:0007669"/>
    <property type="project" value="TreeGrafter"/>
</dbReference>
<accession>A0A0D3JV61</accession>
<evidence type="ECO:0000313" key="13">
    <source>
        <dbReference type="Proteomes" id="UP000013827"/>
    </source>
</evidence>
<evidence type="ECO:0000256" key="7">
    <source>
        <dbReference type="ARBA" id="ARBA00023303"/>
    </source>
</evidence>
<dbReference type="GO" id="GO:0022841">
    <property type="term" value="F:potassium ion leak channel activity"/>
    <property type="evidence" value="ECO:0007669"/>
    <property type="project" value="TreeGrafter"/>
</dbReference>
<evidence type="ECO:0000256" key="3">
    <source>
        <dbReference type="ARBA" id="ARBA00022692"/>
    </source>
</evidence>
<keyword evidence="6 10" id="KW-0472">Membrane</keyword>
<dbReference type="PANTHER" id="PTHR11003:SF291">
    <property type="entry name" value="IP11374P"/>
    <property type="match status" value="1"/>
</dbReference>
<comment type="subcellular location">
    <subcellularLocation>
        <location evidence="1">Membrane</location>
        <topology evidence="1">Multi-pass membrane protein</topology>
    </subcellularLocation>
</comment>
<evidence type="ECO:0000256" key="4">
    <source>
        <dbReference type="ARBA" id="ARBA00022989"/>
    </source>
</evidence>
<keyword evidence="5 8" id="KW-0406">Ion transport</keyword>
<reference evidence="12" key="2">
    <citation type="submission" date="2024-10" db="UniProtKB">
        <authorList>
            <consortium name="EnsemblProtists"/>
        </authorList>
    </citation>
    <scope>IDENTIFICATION</scope>
</reference>
<dbReference type="GeneID" id="17272941"/>
<dbReference type="RefSeq" id="XP_005779825.1">
    <property type="nucleotide sequence ID" value="XM_005779768.1"/>
</dbReference>
<keyword evidence="3 8" id="KW-0812">Transmembrane</keyword>
<feature type="transmembrane region" description="Helical" evidence="10">
    <location>
        <begin position="12"/>
        <end position="33"/>
    </location>
</feature>
<dbReference type="Gene3D" id="1.10.287.70">
    <property type="match status" value="2"/>
</dbReference>
<keyword evidence="13" id="KW-1185">Reference proteome</keyword>
<dbReference type="GO" id="GO:0015271">
    <property type="term" value="F:outward rectifier potassium channel activity"/>
    <property type="evidence" value="ECO:0007669"/>
    <property type="project" value="TreeGrafter"/>
</dbReference>
<dbReference type="GO" id="GO:0005886">
    <property type="term" value="C:plasma membrane"/>
    <property type="evidence" value="ECO:0007669"/>
    <property type="project" value="TreeGrafter"/>
</dbReference>
<dbReference type="InterPro" id="IPR013099">
    <property type="entry name" value="K_chnl_dom"/>
</dbReference>
<evidence type="ECO:0000256" key="10">
    <source>
        <dbReference type="SAM" id="Phobius"/>
    </source>
</evidence>
<keyword evidence="2 8" id="KW-0813">Transport</keyword>
<evidence type="ECO:0000259" key="11">
    <source>
        <dbReference type="Pfam" id="PF07885"/>
    </source>
</evidence>
<dbReference type="InterPro" id="IPR003280">
    <property type="entry name" value="2pore_dom_K_chnl"/>
</dbReference>
<name>A0A0D3JV61_EMIH1</name>
<feature type="domain" description="Potassium channel" evidence="11">
    <location>
        <begin position="151"/>
        <end position="234"/>
    </location>
</feature>
<dbReference type="PANTHER" id="PTHR11003">
    <property type="entry name" value="POTASSIUM CHANNEL, SUBFAMILY K"/>
    <property type="match status" value="1"/>
</dbReference>
<dbReference type="HOGENOM" id="CLU_730442_0_0_1"/>
<organism evidence="12 13">
    <name type="scientific">Emiliania huxleyi (strain CCMP1516)</name>
    <dbReference type="NCBI Taxonomy" id="280463"/>
    <lineage>
        <taxon>Eukaryota</taxon>
        <taxon>Haptista</taxon>
        <taxon>Haptophyta</taxon>
        <taxon>Prymnesiophyceae</taxon>
        <taxon>Isochrysidales</taxon>
        <taxon>Noelaerhabdaceae</taxon>
        <taxon>Emiliania</taxon>
    </lineage>
</organism>
<evidence type="ECO:0000256" key="1">
    <source>
        <dbReference type="ARBA" id="ARBA00004141"/>
    </source>
</evidence>
<evidence type="ECO:0000313" key="12">
    <source>
        <dbReference type="EnsemblProtists" id="EOD27396"/>
    </source>
</evidence>
<dbReference type="SUPFAM" id="SSF81324">
    <property type="entry name" value="Voltage-gated potassium channels"/>
    <property type="match status" value="2"/>
</dbReference>
<reference evidence="13" key="1">
    <citation type="journal article" date="2013" name="Nature">
        <title>Pan genome of the phytoplankton Emiliania underpins its global distribution.</title>
        <authorList>
            <person name="Read B.A."/>
            <person name="Kegel J."/>
            <person name="Klute M.J."/>
            <person name="Kuo A."/>
            <person name="Lefebvre S.C."/>
            <person name="Maumus F."/>
            <person name="Mayer C."/>
            <person name="Miller J."/>
            <person name="Monier A."/>
            <person name="Salamov A."/>
            <person name="Young J."/>
            <person name="Aguilar M."/>
            <person name="Claverie J.M."/>
            <person name="Frickenhaus S."/>
            <person name="Gonzalez K."/>
            <person name="Herman E.K."/>
            <person name="Lin Y.C."/>
            <person name="Napier J."/>
            <person name="Ogata H."/>
            <person name="Sarno A.F."/>
            <person name="Shmutz J."/>
            <person name="Schroeder D."/>
            <person name="de Vargas C."/>
            <person name="Verret F."/>
            <person name="von Dassow P."/>
            <person name="Valentin K."/>
            <person name="Van de Peer Y."/>
            <person name="Wheeler G."/>
            <person name="Dacks J.B."/>
            <person name="Delwiche C.F."/>
            <person name="Dyhrman S.T."/>
            <person name="Glockner G."/>
            <person name="John U."/>
            <person name="Richards T."/>
            <person name="Worden A.Z."/>
            <person name="Zhang X."/>
            <person name="Grigoriev I.V."/>
            <person name="Allen A.E."/>
            <person name="Bidle K."/>
            <person name="Borodovsky M."/>
            <person name="Bowler C."/>
            <person name="Brownlee C."/>
            <person name="Cock J.M."/>
            <person name="Elias M."/>
            <person name="Gladyshev V.N."/>
            <person name="Groth M."/>
            <person name="Guda C."/>
            <person name="Hadaegh A."/>
            <person name="Iglesias-Rodriguez M.D."/>
            <person name="Jenkins J."/>
            <person name="Jones B.M."/>
            <person name="Lawson T."/>
            <person name="Leese F."/>
            <person name="Lindquist E."/>
            <person name="Lobanov A."/>
            <person name="Lomsadze A."/>
            <person name="Malik S.B."/>
            <person name="Marsh M.E."/>
            <person name="Mackinder L."/>
            <person name="Mock T."/>
            <person name="Mueller-Roeber B."/>
            <person name="Pagarete A."/>
            <person name="Parker M."/>
            <person name="Probert I."/>
            <person name="Quesneville H."/>
            <person name="Raines C."/>
            <person name="Rensing S.A."/>
            <person name="Riano-Pachon D.M."/>
            <person name="Richier S."/>
            <person name="Rokitta S."/>
            <person name="Shiraiwa Y."/>
            <person name="Soanes D.M."/>
            <person name="van der Giezen M."/>
            <person name="Wahlund T.M."/>
            <person name="Williams B."/>
            <person name="Wilson W."/>
            <person name="Wolfe G."/>
            <person name="Wurch L.L."/>
        </authorList>
    </citation>
    <scope>NUCLEOTIDE SEQUENCE</scope>
</reference>
<comment type="similarity">
    <text evidence="8">Belongs to the two pore domain potassium channel (TC 1.A.1.8) family.</text>
</comment>
<sequence length="379" mass="39160">MHPRLPEALRESLPYAAAAAVFLLVGGGIFVAVEPGWSYADATYFAFTVTTTIGYGCLVPSTRASRAVTLGYALVAIPTFAGALARSLVPVLLPPSAWFERMLLRLPPLRASRARDRPPSALRFYARGLLPLILFGQLLIVLLLSLVVFAASQGGGAEWSRGGAAVDTDAASLRFFDAFYLTALTLTTVGPGILDAAPRLGDVCPASGGSRAFTACCASVGLALLGLFARRVGELSETRRRALRAWRAATALRAKAGLDGDGAPCPWSGLGEEGGRMGRHAWALETLLALGLVEAAPVRTLLARFDAADAGRAGSLGRAEVAALLREVAEEWGGEPPPSAGGGTPPAGGRRGGGSFSRTATVHEAVGGDGAAATVRTEL</sequence>
<evidence type="ECO:0000256" key="6">
    <source>
        <dbReference type="ARBA" id="ARBA00023136"/>
    </source>
</evidence>
<feature type="transmembrane region" description="Helical" evidence="10">
    <location>
        <begin position="70"/>
        <end position="93"/>
    </location>
</feature>
<dbReference type="AlphaFoldDB" id="A0A0D3JV61"/>
<evidence type="ECO:0000256" key="5">
    <source>
        <dbReference type="ARBA" id="ARBA00023065"/>
    </source>
</evidence>
<dbReference type="Proteomes" id="UP000013827">
    <property type="component" value="Unassembled WGS sequence"/>
</dbReference>
<evidence type="ECO:0000256" key="9">
    <source>
        <dbReference type="SAM" id="MobiDB-lite"/>
    </source>
</evidence>
<keyword evidence="4 10" id="KW-1133">Transmembrane helix</keyword>
<protein>
    <recommendedName>
        <fullName evidence="11">Potassium channel domain-containing protein</fullName>
    </recommendedName>
</protein>
<dbReference type="Pfam" id="PF07885">
    <property type="entry name" value="Ion_trans_2"/>
    <property type="match status" value="2"/>
</dbReference>